<dbReference type="InterPro" id="IPR019208">
    <property type="entry name" value="DUF2097"/>
</dbReference>
<keyword evidence="2" id="KW-1185">Reference proteome</keyword>
<dbReference type="EMBL" id="BFAX01000004">
    <property type="protein sequence ID" value="GBF36793.1"/>
    <property type="molecule type" value="Genomic_DNA"/>
</dbReference>
<accession>A0A401HRD9</accession>
<dbReference type="AlphaFoldDB" id="A0A401HRD9"/>
<dbReference type="Pfam" id="PF09870">
    <property type="entry name" value="DUF2097"/>
    <property type="match status" value="1"/>
</dbReference>
<protein>
    <submittedName>
        <fullName evidence="1">Uncharacterized protein</fullName>
    </submittedName>
</protein>
<organism evidence="1 2">
    <name type="scientific">Methanofervidicoccus abyssi</name>
    <dbReference type="NCBI Taxonomy" id="2082189"/>
    <lineage>
        <taxon>Archaea</taxon>
        <taxon>Methanobacteriati</taxon>
        <taxon>Methanobacteriota</taxon>
        <taxon>Methanomada group</taxon>
        <taxon>Methanococci</taxon>
        <taxon>Methanococcales</taxon>
        <taxon>Methanofervidicoccus</taxon>
    </lineage>
</organism>
<reference evidence="1 2" key="1">
    <citation type="journal article" date="2019" name="Int. J. Syst. Evol. Microbiol.">
        <title>Methanofervidicoccus abyssi gen. nov., sp. nov., a hydrogenotrophic methanogen, isolated from a hydrothermal vent chimney in the Mid-Cayman Spreading Center, the Caribbean Sea.</title>
        <authorList>
            <person name="Sakai S."/>
            <person name="Takaki Y."/>
            <person name="Miyazaki M."/>
            <person name="Ogawara M."/>
            <person name="Yanagawa K."/>
            <person name="Miyazaki J."/>
            <person name="Takai K."/>
        </authorList>
    </citation>
    <scope>NUCLEOTIDE SEQUENCE [LARGE SCALE GENOMIC DNA]</scope>
    <source>
        <strain evidence="1 2">HHB</strain>
    </source>
</reference>
<name>A0A401HRD9_9EURY</name>
<proteinExistence type="predicted"/>
<dbReference type="Proteomes" id="UP000290527">
    <property type="component" value="Unassembled WGS sequence"/>
</dbReference>
<evidence type="ECO:0000313" key="1">
    <source>
        <dbReference type="EMBL" id="GBF36793.1"/>
    </source>
</evidence>
<gene>
    <name evidence="1" type="ORF">MHHB_P1023</name>
</gene>
<dbReference type="RefSeq" id="WP_131007620.1">
    <property type="nucleotide sequence ID" value="NZ_BFAX01000004.1"/>
</dbReference>
<evidence type="ECO:0000313" key="2">
    <source>
        <dbReference type="Proteomes" id="UP000290527"/>
    </source>
</evidence>
<comment type="caution">
    <text evidence="1">The sequence shown here is derived from an EMBL/GenBank/DDBJ whole genome shotgun (WGS) entry which is preliminary data.</text>
</comment>
<dbReference type="OrthoDB" id="65551at2157"/>
<sequence>MNKEIEIVLNGEDELYKYLEDIEEGDYFEAYFGRYHVEGIIVLKDETFFKLDTKREFLGIVDFELTKVLPDLIEVAYTKSDGIRRVLKLIE</sequence>